<evidence type="ECO:0000256" key="2">
    <source>
        <dbReference type="ARBA" id="ARBA00007362"/>
    </source>
</evidence>
<reference evidence="13 17" key="3">
    <citation type="submission" date="2017-04" db="EMBL/GenBank/DDBJ databases">
        <title>Complete genome of Campylobacter concisus ATCC 33237T and draft genomes for an additional eight well characterized C. concisus strains.</title>
        <authorList>
            <person name="Cornelius A.J."/>
            <person name="Miller W.G."/>
            <person name="Lastovica A.J."/>
            <person name="On S.L."/>
            <person name="French N.P."/>
            <person name="Vandenberg O."/>
            <person name="Biggs P.J."/>
        </authorList>
    </citation>
    <scope>NUCLEOTIDE SEQUENCE [LARGE SCALE GENOMIC DNA]</scope>
    <source>
        <strain evidence="13 17">Lasto127.99</strain>
    </source>
</reference>
<reference evidence="19 20" key="5">
    <citation type="journal article" date="2020" name="Microb. Genom.">
        <title>Analysis of complete Campylobacter concisus genomes identifies genomospecies features, secretion systems and novel plasmids and their association with severe ulcerative colitis.</title>
        <authorList>
            <person name="Liu F."/>
            <person name="Chen S."/>
            <person name="Luu L.D.W."/>
            <person name="Lee S.A."/>
            <person name="Tay A.C.Y."/>
            <person name="Wu R."/>
            <person name="Riordan S.M."/>
            <person name="Lan R."/>
            <person name="Liu L."/>
            <person name="Zhang L."/>
        </authorList>
    </citation>
    <scope>NUCLEOTIDE SEQUENCE [LARGE SCALE GENOMIC DNA]</scope>
    <source>
        <strain evidence="14 20">H16O-S1</strain>
        <strain evidence="15 19">H9O-S2</strain>
    </source>
</reference>
<dbReference type="EMBL" id="CP049263">
    <property type="protein sequence ID" value="QPH97748.1"/>
    <property type="molecule type" value="Genomic_DNA"/>
</dbReference>
<evidence type="ECO:0000256" key="6">
    <source>
        <dbReference type="ARBA" id="ARBA00022989"/>
    </source>
</evidence>
<comment type="subcellular location">
    <subcellularLocation>
        <location evidence="1">Cell membrane</location>
        <topology evidence="1">Multi-pass membrane protein</topology>
    </subcellularLocation>
</comment>
<proteinExistence type="inferred from homology"/>
<evidence type="ECO:0000259" key="9">
    <source>
        <dbReference type="Pfam" id="PF00892"/>
    </source>
</evidence>
<evidence type="ECO:0000256" key="8">
    <source>
        <dbReference type="SAM" id="Phobius"/>
    </source>
</evidence>
<protein>
    <submittedName>
        <fullName evidence="12">EamA family transporter RarD</fullName>
    </submittedName>
    <submittedName>
        <fullName evidence="10">Resistance permease RarD</fullName>
    </submittedName>
    <submittedName>
        <fullName evidence="11 13">protein RarD</fullName>
    </submittedName>
</protein>
<feature type="transmembrane region" description="Helical" evidence="8">
    <location>
        <begin position="102"/>
        <end position="120"/>
    </location>
</feature>
<feature type="transmembrane region" description="Helical" evidence="8">
    <location>
        <begin position="264"/>
        <end position="286"/>
    </location>
</feature>
<feature type="transmembrane region" description="Helical" evidence="8">
    <location>
        <begin position="208"/>
        <end position="229"/>
    </location>
</feature>
<evidence type="ECO:0000313" key="17">
    <source>
        <dbReference type="Proteomes" id="UP000195893"/>
    </source>
</evidence>
<dbReference type="EMBL" id="NDYQ01000018">
    <property type="protein sequence ID" value="OUT16217.1"/>
    <property type="molecule type" value="Genomic_DNA"/>
</dbReference>
<dbReference type="PATRIC" id="fig|199.248.peg.1065"/>
<comment type="similarity">
    <text evidence="2">Belongs to the EamA transporter family.</text>
</comment>
<gene>
    <name evidence="10" type="primary">rarD1</name>
    <name evidence="12" type="synonym">rarD</name>
    <name evidence="13" type="ORF">B9N60_09410</name>
    <name evidence="10" type="ORF">CCON33237_1027</name>
    <name evidence="11" type="ORF">CCS77_0876</name>
    <name evidence="14" type="ORF">CVS89_05610</name>
    <name evidence="15" type="ORF">G5B96_05680</name>
    <name evidence="12" type="ORF">KIC69_00910</name>
</gene>
<dbReference type="EMBL" id="CP021642">
    <property type="protein sequence ID" value="AVX43937.1"/>
    <property type="molecule type" value="Genomic_DNA"/>
</dbReference>
<dbReference type="InterPro" id="IPR000620">
    <property type="entry name" value="EamA_dom"/>
</dbReference>
<evidence type="ECO:0000256" key="1">
    <source>
        <dbReference type="ARBA" id="ARBA00004651"/>
    </source>
</evidence>
<feature type="transmembrane region" description="Helical" evidence="8">
    <location>
        <begin position="5"/>
        <end position="22"/>
    </location>
</feature>
<dbReference type="Proteomes" id="UP000594571">
    <property type="component" value="Chromosome"/>
</dbReference>
<evidence type="ECO:0000313" key="18">
    <source>
        <dbReference type="Proteomes" id="UP000241854"/>
    </source>
</evidence>
<dbReference type="InterPro" id="IPR037185">
    <property type="entry name" value="EmrE-like"/>
</dbReference>
<sequence length="295" mass="33374">MIKGIFYSLLASVLFNCIYYMSVLMNPISTQALIGYRMIFAMPFVIAAIFLLKQQRNFKFLLLKIKLKPKILLVLLATSLIVSFQMWLYLWAPSNGAALKVSIGYLIMPIVMVLFGRIFFKEHLSKTKLASIFFAAIGVFSTAVISGGISWESAVVFCLYPVYFTIRKYYNLANFSSFVIEIIFMFLFSFYFALTADMDYVMSQNPNIYYLLILLGAISGIALIAQILSSTLVPINVLGLLTYFEPIMMLFVSFAIGERLEKSSYFLMICLAISVTLLMIDSINSIKGDKNTKTK</sequence>
<reference evidence="12" key="6">
    <citation type="submission" date="2021-02" db="EMBL/GenBank/DDBJ databases">
        <title>Infant gut strain persistence is associated with maternal origin, phylogeny, and functional potential including surface adhesion and iron acquisition.</title>
        <authorList>
            <person name="Lou Y.C."/>
        </authorList>
    </citation>
    <scope>NUCLEOTIDE SEQUENCE</scope>
    <source>
        <strain evidence="12">L3_101_000G1_dasL3_101_000G1_concoct_7_sub</strain>
    </source>
</reference>
<keyword evidence="7 8" id="KW-0472">Membrane</keyword>
<evidence type="ECO:0000256" key="3">
    <source>
        <dbReference type="ARBA" id="ARBA00022448"/>
    </source>
</evidence>
<reference evidence="18 20" key="4">
    <citation type="journal article" date="2018" name="Emerg. Microbes Infect.">
        <title>Genomic analysis of oral Campylobacter concisus strains identified a potential bacterial molecular marker associated with active Crohn's disease.</title>
        <authorList>
            <person name="Liu F."/>
            <person name="Ma R."/>
            <person name="Tay C.Y.A."/>
            <person name="Octavia S."/>
            <person name="Lan R."/>
            <person name="Chung H.K.L."/>
            <person name="Riordan S.M."/>
            <person name="Grimm M.C."/>
            <person name="Leong R.W."/>
            <person name="Tanaka M.M."/>
            <person name="Connor S."/>
            <person name="Zhang L."/>
        </authorList>
    </citation>
    <scope>NUCLEOTIDE SEQUENCE [LARGE SCALE GENOMIC DNA]</scope>
    <source>
        <strain evidence="14 20">H16O-S1</strain>
        <strain evidence="11 18">P2CDO4</strain>
    </source>
</reference>
<feature type="domain" description="EamA" evidence="9">
    <location>
        <begin position="3"/>
        <end position="141"/>
    </location>
</feature>
<feature type="transmembrane region" description="Helical" evidence="8">
    <location>
        <begin position="72"/>
        <end position="90"/>
    </location>
</feature>
<dbReference type="EMBL" id="CP049232">
    <property type="protein sequence ID" value="QPI06837.1"/>
    <property type="molecule type" value="Genomic_DNA"/>
</dbReference>
<reference evidence="16" key="1">
    <citation type="submission" date="2015-08" db="EMBL/GenBank/DDBJ databases">
        <title>Comparative genomics of the Campylobacter concisus group.</title>
        <authorList>
            <person name="Miller W.G."/>
            <person name="Yee E."/>
            <person name="Chapman M.H."/>
            <person name="Huynh S."/>
            <person name="Bono J.L."/>
            <person name="On S.L.W."/>
            <person name="St Leger J."/>
            <person name="Foster G."/>
            <person name="Parker C.T."/>
        </authorList>
    </citation>
    <scope>NUCLEOTIDE SEQUENCE [LARGE SCALE GENOMIC DNA]</scope>
    <source>
        <strain evidence="16">ATCC 33237</strain>
    </source>
</reference>
<evidence type="ECO:0000256" key="5">
    <source>
        <dbReference type="ARBA" id="ARBA00022692"/>
    </source>
</evidence>
<keyword evidence="5 8" id="KW-0812">Transmembrane</keyword>
<evidence type="ECO:0000313" key="13">
    <source>
        <dbReference type="EMBL" id="OUT16217.1"/>
    </source>
</evidence>
<evidence type="ECO:0000313" key="14">
    <source>
        <dbReference type="EMBL" id="QPH97748.1"/>
    </source>
</evidence>
<dbReference type="InterPro" id="IPR004626">
    <property type="entry name" value="RarD"/>
</dbReference>
<dbReference type="SUPFAM" id="SSF103481">
    <property type="entry name" value="Multidrug resistance efflux transporter EmrE"/>
    <property type="match status" value="1"/>
</dbReference>
<dbReference type="Pfam" id="PF00892">
    <property type="entry name" value="EamA"/>
    <property type="match status" value="1"/>
</dbReference>
<keyword evidence="6 8" id="KW-1133">Transmembrane helix</keyword>
<dbReference type="GeneID" id="28662704"/>
<dbReference type="Proteomes" id="UP000594535">
    <property type="component" value="Chromosome"/>
</dbReference>
<dbReference type="EMBL" id="CP012541">
    <property type="protein sequence ID" value="ALF47702.1"/>
    <property type="molecule type" value="Genomic_DNA"/>
</dbReference>
<name>A0A0M3V2H0_9BACT</name>
<evidence type="ECO:0000313" key="19">
    <source>
        <dbReference type="Proteomes" id="UP000594535"/>
    </source>
</evidence>
<keyword evidence="3" id="KW-0813">Transport</keyword>
<dbReference type="AlphaFoldDB" id="A0A0M3V2H0"/>
<dbReference type="Proteomes" id="UP000824019">
    <property type="component" value="Unassembled WGS sequence"/>
</dbReference>
<evidence type="ECO:0000313" key="16">
    <source>
        <dbReference type="Proteomes" id="UP000066049"/>
    </source>
</evidence>
<organism evidence="10 16">
    <name type="scientific">Campylobacter concisus</name>
    <dbReference type="NCBI Taxonomy" id="199"/>
    <lineage>
        <taxon>Bacteria</taxon>
        <taxon>Pseudomonadati</taxon>
        <taxon>Campylobacterota</taxon>
        <taxon>Epsilonproteobacteria</taxon>
        <taxon>Campylobacterales</taxon>
        <taxon>Campylobacteraceae</taxon>
        <taxon>Campylobacter</taxon>
    </lineage>
</organism>
<feature type="transmembrane region" description="Helical" evidence="8">
    <location>
        <begin position="175"/>
        <end position="196"/>
    </location>
</feature>
<dbReference type="RefSeq" id="WP_009293763.1">
    <property type="nucleotide sequence ID" value="NZ_CABKQH010000001.1"/>
</dbReference>
<dbReference type="Proteomes" id="UP000195893">
    <property type="component" value="Unassembled WGS sequence"/>
</dbReference>
<dbReference type="GO" id="GO:0005886">
    <property type="term" value="C:plasma membrane"/>
    <property type="evidence" value="ECO:0007669"/>
    <property type="project" value="UniProtKB-SubCell"/>
</dbReference>
<evidence type="ECO:0000313" key="20">
    <source>
        <dbReference type="Proteomes" id="UP000594571"/>
    </source>
</evidence>
<dbReference type="EMBL" id="JAHAKR010000016">
    <property type="protein sequence ID" value="MBS5829377.1"/>
    <property type="molecule type" value="Genomic_DNA"/>
</dbReference>
<evidence type="ECO:0000313" key="11">
    <source>
        <dbReference type="EMBL" id="AVX43937.1"/>
    </source>
</evidence>
<reference evidence="10" key="2">
    <citation type="submission" date="2016-07" db="EMBL/GenBank/DDBJ databases">
        <title>Comparative genomics of the Campylobacter concisus group.</title>
        <authorList>
            <person name="Miller W.G."/>
            <person name="Yee E."/>
            <person name="Chapman M.H."/>
            <person name="Huynh S."/>
            <person name="Bono J.L."/>
            <person name="On S.L.W."/>
            <person name="StLeger J."/>
            <person name="Foster G."/>
            <person name="Parker C.T."/>
        </authorList>
    </citation>
    <scope>NUCLEOTIDE SEQUENCE</scope>
    <source>
        <strain evidence="10">ATCC 33237</strain>
    </source>
</reference>
<accession>A0A0M3V2H0</accession>
<dbReference type="Proteomes" id="UP000066049">
    <property type="component" value="Chromosome"/>
</dbReference>
<dbReference type="KEGG" id="ccoc:CCON33237_1027"/>
<feature type="transmembrane region" description="Helical" evidence="8">
    <location>
        <begin position="132"/>
        <end position="163"/>
    </location>
</feature>
<evidence type="ECO:0000313" key="12">
    <source>
        <dbReference type="EMBL" id="MBS5829377.1"/>
    </source>
</evidence>
<keyword evidence="4" id="KW-1003">Cell membrane</keyword>
<feature type="transmembrane region" description="Helical" evidence="8">
    <location>
        <begin position="235"/>
        <end position="257"/>
    </location>
</feature>
<dbReference type="Proteomes" id="UP000241854">
    <property type="component" value="Chromosome"/>
</dbReference>
<evidence type="ECO:0000256" key="7">
    <source>
        <dbReference type="ARBA" id="ARBA00023136"/>
    </source>
</evidence>
<evidence type="ECO:0000313" key="15">
    <source>
        <dbReference type="EMBL" id="QPI06837.1"/>
    </source>
</evidence>
<evidence type="ECO:0000256" key="4">
    <source>
        <dbReference type="ARBA" id="ARBA00022475"/>
    </source>
</evidence>
<feature type="transmembrane region" description="Helical" evidence="8">
    <location>
        <begin position="34"/>
        <end position="52"/>
    </location>
</feature>
<dbReference type="NCBIfam" id="TIGR00688">
    <property type="entry name" value="rarD"/>
    <property type="match status" value="1"/>
</dbReference>
<evidence type="ECO:0000313" key="10">
    <source>
        <dbReference type="EMBL" id="ALF47702.1"/>
    </source>
</evidence>